<gene>
    <name evidence="8" type="ORF">SAMN05216410_0384</name>
</gene>
<feature type="domain" description="RDD" evidence="7">
    <location>
        <begin position="49"/>
        <end position="175"/>
    </location>
</feature>
<proteinExistence type="predicted"/>
<dbReference type="SUPFAM" id="SSF49879">
    <property type="entry name" value="SMAD/FHA domain"/>
    <property type="match status" value="1"/>
</dbReference>
<protein>
    <submittedName>
        <fullName evidence="8">Uncharacterized membrane protein YckC, RDD family</fullName>
    </submittedName>
</protein>
<feature type="compositionally biased region" description="Pro residues" evidence="5">
    <location>
        <begin position="296"/>
        <end position="305"/>
    </location>
</feature>
<dbReference type="GO" id="GO:0016020">
    <property type="term" value="C:membrane"/>
    <property type="evidence" value="ECO:0007669"/>
    <property type="project" value="UniProtKB-SubCell"/>
</dbReference>
<evidence type="ECO:0000256" key="5">
    <source>
        <dbReference type="SAM" id="MobiDB-lite"/>
    </source>
</evidence>
<evidence type="ECO:0000313" key="9">
    <source>
        <dbReference type="Proteomes" id="UP000199039"/>
    </source>
</evidence>
<dbReference type="RefSeq" id="WP_175558955.1">
    <property type="nucleotide sequence ID" value="NZ_FMYH01000001.1"/>
</dbReference>
<feature type="region of interest" description="Disordered" evidence="5">
    <location>
        <begin position="293"/>
        <end position="340"/>
    </location>
</feature>
<dbReference type="AlphaFoldDB" id="A0A1G6GR71"/>
<evidence type="ECO:0000256" key="1">
    <source>
        <dbReference type="ARBA" id="ARBA00004141"/>
    </source>
</evidence>
<feature type="compositionally biased region" description="Polar residues" evidence="5">
    <location>
        <begin position="230"/>
        <end position="245"/>
    </location>
</feature>
<dbReference type="Gene3D" id="2.60.200.20">
    <property type="match status" value="1"/>
</dbReference>
<comment type="subcellular location">
    <subcellularLocation>
        <location evidence="1">Membrane</location>
        <topology evidence="1">Multi-pass membrane protein</topology>
    </subcellularLocation>
</comment>
<name>A0A1G6GR71_9MICO</name>
<evidence type="ECO:0000256" key="6">
    <source>
        <dbReference type="SAM" id="Phobius"/>
    </source>
</evidence>
<keyword evidence="4 6" id="KW-0472">Membrane</keyword>
<keyword evidence="3 6" id="KW-1133">Transmembrane helix</keyword>
<dbReference type="Proteomes" id="UP000199039">
    <property type="component" value="Unassembled WGS sequence"/>
</dbReference>
<feature type="transmembrane region" description="Helical" evidence="6">
    <location>
        <begin position="86"/>
        <end position="110"/>
    </location>
</feature>
<evidence type="ECO:0000259" key="7">
    <source>
        <dbReference type="Pfam" id="PF06271"/>
    </source>
</evidence>
<feature type="transmembrane region" description="Helical" evidence="6">
    <location>
        <begin position="142"/>
        <end position="163"/>
    </location>
</feature>
<dbReference type="CDD" id="cd00060">
    <property type="entry name" value="FHA"/>
    <property type="match status" value="1"/>
</dbReference>
<accession>A0A1G6GR71</accession>
<evidence type="ECO:0000256" key="2">
    <source>
        <dbReference type="ARBA" id="ARBA00022692"/>
    </source>
</evidence>
<feature type="region of interest" description="Disordered" evidence="5">
    <location>
        <begin position="203"/>
        <end position="246"/>
    </location>
</feature>
<keyword evidence="9" id="KW-1185">Reference proteome</keyword>
<keyword evidence="2 6" id="KW-0812">Transmembrane</keyword>
<evidence type="ECO:0000256" key="4">
    <source>
        <dbReference type="ARBA" id="ARBA00023136"/>
    </source>
</evidence>
<dbReference type="InterPro" id="IPR008984">
    <property type="entry name" value="SMAD_FHA_dom_sf"/>
</dbReference>
<feature type="compositionally biased region" description="Low complexity" evidence="5">
    <location>
        <begin position="216"/>
        <end position="227"/>
    </location>
</feature>
<sequence>MSSVPGPPQPFSVQPGPAQPFVPQAAQGSYAPYGRPVGPPPALVGCVPAAPGRRTGSAVLEGLASGLPVGCASVSLQVGLAKELPALVVLGAALGLAWLAGFVVVAAGFARTGASPGKKAMGLRLVDARTGGAPGPAAWGRFLLAGLGGAVLIGWIIAVVQILTNKRGDRSAWYDSSTNLILLDVVAGRDPFLAQQGELAPERPASAYDTGGAGRAPGADAGWGAPGLTAISSGQHGTQFSQQSAGGFAPPDQPFAGVPVLVGLDGAPLHPAGRLSAPVPPPPVAEPVAQPVAAVPAPPAPPAPPRAAFTFDSGDVREVTGAGTIGRMPRPAREGEAPVAPEPALLTITDVTRTVSKSHLSYEVEASGVRVTDLGSTNGSTVIVPDGTAVPLIAGTAVLVAYGSTVTVGEHSFTLARVTTPQEDFADAGETFLRDPR</sequence>
<evidence type="ECO:0000313" key="8">
    <source>
        <dbReference type="EMBL" id="SDB84343.1"/>
    </source>
</evidence>
<organism evidence="8 9">
    <name type="scientific">Sanguibacter gelidistatuariae</name>
    <dbReference type="NCBI Taxonomy" id="1814289"/>
    <lineage>
        <taxon>Bacteria</taxon>
        <taxon>Bacillati</taxon>
        <taxon>Actinomycetota</taxon>
        <taxon>Actinomycetes</taxon>
        <taxon>Micrococcales</taxon>
        <taxon>Sanguibacteraceae</taxon>
        <taxon>Sanguibacter</taxon>
    </lineage>
</organism>
<reference evidence="8 9" key="1">
    <citation type="submission" date="2016-09" db="EMBL/GenBank/DDBJ databases">
        <authorList>
            <person name="Capua I."/>
            <person name="De Benedictis P."/>
            <person name="Joannis T."/>
            <person name="Lombin L.H."/>
            <person name="Cattoli G."/>
        </authorList>
    </citation>
    <scope>NUCLEOTIDE SEQUENCE [LARGE SCALE GENOMIC DNA]</scope>
    <source>
        <strain evidence="8 9">ISLP-3</strain>
    </source>
</reference>
<dbReference type="EMBL" id="FMYH01000001">
    <property type="protein sequence ID" value="SDB84343.1"/>
    <property type="molecule type" value="Genomic_DNA"/>
</dbReference>
<dbReference type="STRING" id="1814289.SAMN05216410_0384"/>
<dbReference type="InterPro" id="IPR010432">
    <property type="entry name" value="RDD"/>
</dbReference>
<evidence type="ECO:0000256" key="3">
    <source>
        <dbReference type="ARBA" id="ARBA00022989"/>
    </source>
</evidence>
<dbReference type="Pfam" id="PF06271">
    <property type="entry name" value="RDD"/>
    <property type="match status" value="1"/>
</dbReference>